<keyword evidence="4" id="KW-0408">Iron</keyword>
<dbReference type="InterPro" id="IPR013785">
    <property type="entry name" value="Aldolase_TIM"/>
</dbReference>
<dbReference type="InterPro" id="IPR024521">
    <property type="entry name" value="ArsS-like_C"/>
</dbReference>
<accession>A0A8J6XZ93</accession>
<dbReference type="PANTHER" id="PTHR43728">
    <property type="entry name" value="SLR0304 PROTEIN"/>
    <property type="match status" value="1"/>
</dbReference>
<evidence type="ECO:0000256" key="3">
    <source>
        <dbReference type="ARBA" id="ARBA00022723"/>
    </source>
</evidence>
<dbReference type="InterPro" id="IPR007197">
    <property type="entry name" value="rSAM"/>
</dbReference>
<comment type="caution">
    <text evidence="8">The sequence shown here is derived from an EMBL/GenBank/DDBJ whole genome shotgun (WGS) entry which is preliminary data.</text>
</comment>
<comment type="cofactor">
    <cofactor evidence="1">
        <name>[4Fe-4S] cluster</name>
        <dbReference type="ChEBI" id="CHEBI:49883"/>
    </cofactor>
</comment>
<dbReference type="SFLD" id="SFLDS00029">
    <property type="entry name" value="Radical_SAM"/>
    <property type="match status" value="1"/>
</dbReference>
<feature type="domain" description="Arsenosugar biosynthesis radical SAM protein ArsS-like C-terminal" evidence="7">
    <location>
        <begin position="204"/>
        <end position="338"/>
    </location>
</feature>
<dbReference type="Pfam" id="PF12345">
    <property type="entry name" value="DUF3641"/>
    <property type="match status" value="1"/>
</dbReference>
<dbReference type="GO" id="GO:0003824">
    <property type="term" value="F:catalytic activity"/>
    <property type="evidence" value="ECO:0007669"/>
    <property type="project" value="InterPro"/>
</dbReference>
<organism evidence="8 9">
    <name type="scientific">Candidatus Polarisedimenticola svalbardensis</name>
    <dbReference type="NCBI Taxonomy" id="2886004"/>
    <lineage>
        <taxon>Bacteria</taxon>
        <taxon>Pseudomonadati</taxon>
        <taxon>Acidobacteriota</taxon>
        <taxon>Candidatus Polarisedimenticolia</taxon>
        <taxon>Candidatus Polarisedimenticolales</taxon>
        <taxon>Candidatus Polarisedimenticolaceae</taxon>
        <taxon>Candidatus Polarisedimenticola</taxon>
    </lineage>
</organism>
<keyword evidence="5" id="KW-0411">Iron-sulfur</keyword>
<dbReference type="SUPFAM" id="SSF102114">
    <property type="entry name" value="Radical SAM enzymes"/>
    <property type="match status" value="1"/>
</dbReference>
<dbReference type="Gene3D" id="3.20.20.70">
    <property type="entry name" value="Aldolase class I"/>
    <property type="match status" value="1"/>
</dbReference>
<dbReference type="EMBL" id="JACXWD010000023">
    <property type="protein sequence ID" value="MBD3868125.1"/>
    <property type="molecule type" value="Genomic_DNA"/>
</dbReference>
<evidence type="ECO:0000313" key="8">
    <source>
        <dbReference type="EMBL" id="MBD3868125.1"/>
    </source>
</evidence>
<proteinExistence type="predicted"/>
<keyword evidence="2" id="KW-0949">S-adenosyl-L-methionine</keyword>
<evidence type="ECO:0000313" key="9">
    <source>
        <dbReference type="Proteomes" id="UP000648239"/>
    </source>
</evidence>
<dbReference type="NCBIfam" id="TIGR04167">
    <property type="entry name" value="rSAM_SeCys"/>
    <property type="match status" value="1"/>
</dbReference>
<dbReference type="Pfam" id="PF04055">
    <property type="entry name" value="Radical_SAM"/>
    <property type="match status" value="1"/>
</dbReference>
<dbReference type="CDD" id="cd01335">
    <property type="entry name" value="Radical_SAM"/>
    <property type="match status" value="1"/>
</dbReference>
<dbReference type="GO" id="GO:0051536">
    <property type="term" value="F:iron-sulfur cluster binding"/>
    <property type="evidence" value="ECO:0007669"/>
    <property type="project" value="UniProtKB-KW"/>
</dbReference>
<dbReference type="AlphaFoldDB" id="A0A8J6XZ93"/>
<gene>
    <name evidence="8" type="primary">arsS</name>
    <name evidence="8" type="ORF">IFK94_08365</name>
</gene>
<evidence type="ECO:0000256" key="5">
    <source>
        <dbReference type="ARBA" id="ARBA00023014"/>
    </source>
</evidence>
<sequence length="341" mass="36968">MERLAGITGEYRLSDLERLNRTGVPAFETVMAGIGAGPLVAGEIQVLQVNVGKLCNQTCDHCHVDAGPDRTEMMTAETAGQVIELLRRHPIPVLDLTGGAPELNPQFRRLVREASALGRKVLDRCNLTVLLIRNQSDLVDFLAEHEVEVVASLPCYSEARTDAQRGDGVFGKSIEALRKLNAAGYGTGGRLKLHLVYNPVGAFLPGDQAALELDYKQELQSRFGIVFDDLYTITNMPIRRYLEYLERSGNLESYMRLLVESFNPAAVPGVMCRTYLSVGWDGALYDCDFNQMLDLPVNSGAPDNLAALLDSGNLGRTVRTGRHCFGCTAGSGSSCGGAVTG</sequence>
<evidence type="ECO:0000259" key="6">
    <source>
        <dbReference type="Pfam" id="PF04055"/>
    </source>
</evidence>
<evidence type="ECO:0000259" key="7">
    <source>
        <dbReference type="Pfam" id="PF12345"/>
    </source>
</evidence>
<dbReference type="Proteomes" id="UP000648239">
    <property type="component" value="Unassembled WGS sequence"/>
</dbReference>
<name>A0A8J6XZ93_9BACT</name>
<evidence type="ECO:0000256" key="4">
    <source>
        <dbReference type="ARBA" id="ARBA00023004"/>
    </source>
</evidence>
<dbReference type="SFLD" id="SFLDG01067">
    <property type="entry name" value="SPASM/twitch_domain_containing"/>
    <property type="match status" value="1"/>
</dbReference>
<dbReference type="InterPro" id="IPR026351">
    <property type="entry name" value="rSAM_ArsS-like"/>
</dbReference>
<dbReference type="PANTHER" id="PTHR43728:SF1">
    <property type="entry name" value="FE-S OXIDOREDUCTASE"/>
    <property type="match status" value="1"/>
</dbReference>
<protein>
    <submittedName>
        <fullName evidence="8">Arsenosugar biosynthesis radical SAM protein ArsS</fullName>
    </submittedName>
</protein>
<dbReference type="GO" id="GO:0046872">
    <property type="term" value="F:metal ion binding"/>
    <property type="evidence" value="ECO:0007669"/>
    <property type="project" value="UniProtKB-KW"/>
</dbReference>
<feature type="domain" description="Radical SAM core" evidence="6">
    <location>
        <begin position="49"/>
        <end position="186"/>
    </location>
</feature>
<evidence type="ECO:0000256" key="2">
    <source>
        <dbReference type="ARBA" id="ARBA00022691"/>
    </source>
</evidence>
<evidence type="ECO:0000256" key="1">
    <source>
        <dbReference type="ARBA" id="ARBA00001966"/>
    </source>
</evidence>
<keyword evidence="3" id="KW-0479">Metal-binding</keyword>
<reference evidence="8 9" key="1">
    <citation type="submission" date="2020-08" db="EMBL/GenBank/DDBJ databases">
        <title>Acidobacteriota in marine sediments use diverse sulfur dissimilation pathways.</title>
        <authorList>
            <person name="Wasmund K."/>
        </authorList>
    </citation>
    <scope>NUCLEOTIDE SEQUENCE [LARGE SCALE GENOMIC DNA]</scope>
    <source>
        <strain evidence="8">MAG AM4</strain>
    </source>
</reference>
<dbReference type="InterPro" id="IPR058240">
    <property type="entry name" value="rSAM_sf"/>
</dbReference>